<dbReference type="Gene3D" id="3.30.420.40">
    <property type="match status" value="2"/>
</dbReference>
<dbReference type="Gene3D" id="1.10.10.10">
    <property type="entry name" value="Winged helix-like DNA-binding domain superfamily/Winged helix DNA-binding domain"/>
    <property type="match status" value="1"/>
</dbReference>
<dbReference type="EMBL" id="JAATEJ010000015">
    <property type="protein sequence ID" value="NJP45452.1"/>
    <property type="molecule type" value="Genomic_DNA"/>
</dbReference>
<comment type="caution">
    <text evidence="3">The sequence shown here is derived from an EMBL/GenBank/DDBJ whole genome shotgun (WGS) entry which is preliminary data.</text>
</comment>
<dbReference type="Pfam" id="PF00480">
    <property type="entry name" value="ROK"/>
    <property type="match status" value="1"/>
</dbReference>
<keyword evidence="4" id="KW-1185">Reference proteome</keyword>
<comment type="similarity">
    <text evidence="1">Belongs to the ROK (NagC/XylR) family.</text>
</comment>
<accession>A0ABX0ZR31</accession>
<dbReference type="PANTHER" id="PTHR18964">
    <property type="entry name" value="ROK (REPRESSOR, ORF, KINASE) FAMILY"/>
    <property type="match status" value="1"/>
</dbReference>
<dbReference type="InterPro" id="IPR000835">
    <property type="entry name" value="HTH_MarR-typ"/>
</dbReference>
<reference evidence="3 4" key="1">
    <citation type="submission" date="2020-03" db="EMBL/GenBank/DDBJ databases">
        <title>WGS of actinomycetes isolated from Thailand.</title>
        <authorList>
            <person name="Thawai C."/>
        </authorList>
    </citation>
    <scope>NUCLEOTIDE SEQUENCE [LARGE SCALE GENOMIC DNA]</scope>
    <source>
        <strain evidence="3 4">PRB2-1</strain>
    </source>
</reference>
<dbReference type="InterPro" id="IPR000600">
    <property type="entry name" value="ROK"/>
</dbReference>
<dbReference type="RefSeq" id="WP_167984312.1">
    <property type="nucleotide sequence ID" value="NZ_JAATEJ010000015.1"/>
</dbReference>
<dbReference type="Pfam" id="PF12802">
    <property type="entry name" value="MarR_2"/>
    <property type="match status" value="1"/>
</dbReference>
<dbReference type="Proteomes" id="UP000734511">
    <property type="component" value="Unassembled WGS sequence"/>
</dbReference>
<proteinExistence type="inferred from homology"/>
<dbReference type="SUPFAM" id="SSF46785">
    <property type="entry name" value="Winged helix' DNA-binding domain"/>
    <property type="match status" value="1"/>
</dbReference>
<name>A0ABX0ZR31_9ACTN</name>
<evidence type="ECO:0000313" key="4">
    <source>
        <dbReference type="Proteomes" id="UP000734511"/>
    </source>
</evidence>
<dbReference type="InterPro" id="IPR036390">
    <property type="entry name" value="WH_DNA-bd_sf"/>
</dbReference>
<feature type="domain" description="HTH marR-type" evidence="2">
    <location>
        <begin position="17"/>
        <end position="61"/>
    </location>
</feature>
<dbReference type="SUPFAM" id="SSF53067">
    <property type="entry name" value="Actin-like ATPase domain"/>
    <property type="match status" value="1"/>
</dbReference>
<dbReference type="InterPro" id="IPR043129">
    <property type="entry name" value="ATPase_NBD"/>
</dbReference>
<gene>
    <name evidence="3" type="ORF">HCN08_18895</name>
</gene>
<dbReference type="InterPro" id="IPR036388">
    <property type="entry name" value="WH-like_DNA-bd_sf"/>
</dbReference>
<evidence type="ECO:0000259" key="2">
    <source>
        <dbReference type="Pfam" id="PF12802"/>
    </source>
</evidence>
<evidence type="ECO:0000313" key="3">
    <source>
        <dbReference type="EMBL" id="NJP45452.1"/>
    </source>
</evidence>
<evidence type="ECO:0000256" key="1">
    <source>
        <dbReference type="ARBA" id="ARBA00006479"/>
    </source>
</evidence>
<sequence length="434" mass="45083">MAERGKRTVRDLRRGNRASLLRHLYFEGPLSRQELGRDTGLSAGSISNVVGELIADGMVEEAGAVESDGGRPRMLLQVAPGYGYVVGVDVGETRVRVELFDLALTERASADLPLSDSGHDVDHVVRLVLDGIETVVREAGIDDSEVLGVGIGVPGIVAHNRAPDALPGDGEGIVVHGQTIGWDAVPLGRLLRAGTALPLFVDNGAKTLGQAEMWFGAGRGSDNVVIALIGSGVGACVVTDGKPYHGASSSAGEWGHTTLRVGGRTCRCGSRGCLEAYVGAEALLGRWPGSPEGVSEETALAALLAAADTDPEAEALLAEAAEYLGAGIADLINLFNPHRIVIGGWAGLMLGPRVLPTVREVAAAYALRHPCAQTSIELGRLGTDAVTVGAATLPLARFLDTGGERTVRLPAQGDADRAGEPPVPVRNRIARAVR</sequence>
<protein>
    <submittedName>
        <fullName evidence="3">ROK family transcriptional regulator</fullName>
    </submittedName>
</protein>
<organism evidence="3 4">
    <name type="scientific">Actinacidiphila epipremni</name>
    <dbReference type="NCBI Taxonomy" id="2053013"/>
    <lineage>
        <taxon>Bacteria</taxon>
        <taxon>Bacillati</taxon>
        <taxon>Actinomycetota</taxon>
        <taxon>Actinomycetes</taxon>
        <taxon>Kitasatosporales</taxon>
        <taxon>Streptomycetaceae</taxon>
        <taxon>Actinacidiphila</taxon>
    </lineage>
</organism>
<dbReference type="PANTHER" id="PTHR18964:SF149">
    <property type="entry name" value="BIFUNCTIONAL UDP-N-ACETYLGLUCOSAMINE 2-EPIMERASE_N-ACETYLMANNOSAMINE KINASE"/>
    <property type="match status" value="1"/>
</dbReference>